<feature type="domain" description="RagB/SusD" evidence="6">
    <location>
        <begin position="332"/>
        <end position="457"/>
    </location>
</feature>
<dbReference type="EMBL" id="BJYI01000004">
    <property type="protein sequence ID" value="GEN71211.1"/>
    <property type="molecule type" value="Genomic_DNA"/>
</dbReference>
<evidence type="ECO:0000313" key="9">
    <source>
        <dbReference type="Proteomes" id="UP000321150"/>
    </source>
</evidence>
<dbReference type="SUPFAM" id="SSF48452">
    <property type="entry name" value="TPR-like"/>
    <property type="match status" value="1"/>
</dbReference>
<evidence type="ECO:0000259" key="6">
    <source>
        <dbReference type="Pfam" id="PF07980"/>
    </source>
</evidence>
<keyword evidence="3" id="KW-0732">Signal</keyword>
<evidence type="ECO:0000256" key="5">
    <source>
        <dbReference type="ARBA" id="ARBA00023237"/>
    </source>
</evidence>
<evidence type="ECO:0000256" key="4">
    <source>
        <dbReference type="ARBA" id="ARBA00023136"/>
    </source>
</evidence>
<dbReference type="PROSITE" id="PS51257">
    <property type="entry name" value="PROKAR_LIPOPROTEIN"/>
    <property type="match status" value="1"/>
</dbReference>
<comment type="subcellular location">
    <subcellularLocation>
        <location evidence="1">Cell outer membrane</location>
    </subcellularLocation>
</comment>
<name>A0A511Y7N1_9FLAO</name>
<evidence type="ECO:0000256" key="3">
    <source>
        <dbReference type="ARBA" id="ARBA00022729"/>
    </source>
</evidence>
<comment type="similarity">
    <text evidence="2">Belongs to the SusD family.</text>
</comment>
<evidence type="ECO:0000313" key="8">
    <source>
        <dbReference type="EMBL" id="GEN71211.1"/>
    </source>
</evidence>
<reference evidence="8 9" key="1">
    <citation type="submission" date="2019-07" db="EMBL/GenBank/DDBJ databases">
        <title>Whole genome shotgun sequence of Chryseobacterium lathyri NBRC 105250.</title>
        <authorList>
            <person name="Hosoyama A."/>
            <person name="Uohara A."/>
            <person name="Ohji S."/>
            <person name="Ichikawa N."/>
        </authorList>
    </citation>
    <scope>NUCLEOTIDE SEQUENCE [LARGE SCALE GENOMIC DNA]</scope>
    <source>
        <strain evidence="8 9">NBRC 105250</strain>
    </source>
</reference>
<dbReference type="GO" id="GO:0009279">
    <property type="term" value="C:cell outer membrane"/>
    <property type="evidence" value="ECO:0007669"/>
    <property type="project" value="UniProtKB-SubCell"/>
</dbReference>
<feature type="domain" description="SusD-like N-terminal" evidence="7">
    <location>
        <begin position="23"/>
        <end position="224"/>
    </location>
</feature>
<evidence type="ECO:0008006" key="10">
    <source>
        <dbReference type="Google" id="ProtNLM"/>
    </source>
</evidence>
<dbReference type="Proteomes" id="UP000321150">
    <property type="component" value="Unassembled WGS sequence"/>
</dbReference>
<dbReference type="InterPro" id="IPR012944">
    <property type="entry name" value="SusD_RagB_dom"/>
</dbReference>
<protein>
    <recommendedName>
        <fullName evidence="10">Glycan metabolism protein RagB</fullName>
    </recommendedName>
</protein>
<evidence type="ECO:0000256" key="2">
    <source>
        <dbReference type="ARBA" id="ARBA00006275"/>
    </source>
</evidence>
<dbReference type="Pfam" id="PF14322">
    <property type="entry name" value="SusD-like_3"/>
    <property type="match status" value="1"/>
</dbReference>
<accession>A0A511Y7N1</accession>
<organism evidence="8 9">
    <name type="scientific">Chryseobacterium lathyri</name>
    <dbReference type="NCBI Taxonomy" id="395933"/>
    <lineage>
        <taxon>Bacteria</taxon>
        <taxon>Pseudomonadati</taxon>
        <taxon>Bacteroidota</taxon>
        <taxon>Flavobacteriia</taxon>
        <taxon>Flavobacteriales</taxon>
        <taxon>Weeksellaceae</taxon>
        <taxon>Chryseobacterium group</taxon>
        <taxon>Chryseobacterium</taxon>
    </lineage>
</organism>
<dbReference type="InterPro" id="IPR011990">
    <property type="entry name" value="TPR-like_helical_dom_sf"/>
</dbReference>
<keyword evidence="4" id="KW-0472">Membrane</keyword>
<evidence type="ECO:0000256" key="1">
    <source>
        <dbReference type="ARBA" id="ARBA00004442"/>
    </source>
</evidence>
<proteinExistence type="inferred from homology"/>
<sequence length="460" mass="52594">MMKNIIIYILYGVLLLSCKKQDEWLEKKSGKSDIIPSTADDFQALLDNTDVMNVGYPAIGIIGADNSYVLDQIATTSGTVMERNAYKWAQDIYEGNLLASDWTNPYKVIEYANVVIEGVEKFKTKDIRLLEIKGSALFFRAFAYYQLAQIYSKQYKETSASSDLGLPLKLNSDVNDLPQRSTLKETYDQIFKDLLEAESLLPTKVDFKTRPSKPAAQGMLSKVYFNTQNYQKAKEFADLVLARNIELLDFNILSTTVNFPFPTIRNNNPEIIFYGETNNYNFNNRQNMAVVKELLDSYEPNDLRRKVFYRLNANGTVNFGGRYTGGTAFFCGIALNEILTIRAESLARLGSFKEAISDLNLLLKYRWKKENGISTYIDKSVQNSDEALSLIILERRKELPFTGNLRWEDLRRFNLDSKNAITITRTIAGENYKIEPNSPRYVFPIPPVEINLNPLIQNIR</sequence>
<dbReference type="Pfam" id="PF07980">
    <property type="entry name" value="SusD_RagB"/>
    <property type="match status" value="1"/>
</dbReference>
<evidence type="ECO:0000259" key="7">
    <source>
        <dbReference type="Pfam" id="PF14322"/>
    </source>
</evidence>
<keyword evidence="5" id="KW-0998">Cell outer membrane</keyword>
<gene>
    <name evidence="8" type="ORF">CLA01_12830</name>
</gene>
<dbReference type="AlphaFoldDB" id="A0A511Y7N1"/>
<dbReference type="InterPro" id="IPR033985">
    <property type="entry name" value="SusD-like_N"/>
</dbReference>
<comment type="caution">
    <text evidence="8">The sequence shown here is derived from an EMBL/GenBank/DDBJ whole genome shotgun (WGS) entry which is preliminary data.</text>
</comment>
<dbReference type="Gene3D" id="1.25.40.390">
    <property type="match status" value="1"/>
</dbReference>